<keyword evidence="9" id="KW-1185">Reference proteome</keyword>
<dbReference type="PANTHER" id="PTHR12606">
    <property type="entry name" value="SENTRIN/SUMO-SPECIFIC PROTEASE"/>
    <property type="match status" value="1"/>
</dbReference>
<keyword evidence="2" id="KW-0645">Protease</keyword>
<evidence type="ECO:0000256" key="4">
    <source>
        <dbReference type="ARBA" id="ARBA00022807"/>
    </source>
</evidence>
<feature type="non-terminal residue" evidence="8">
    <location>
        <position position="570"/>
    </location>
</feature>
<comment type="caution">
    <text evidence="8">The sequence shown here is derived from an EMBL/GenBank/DDBJ whole genome shotgun (WGS) entry which is preliminary data.</text>
</comment>
<feature type="region of interest" description="Disordered" evidence="5">
    <location>
        <begin position="71"/>
        <end position="107"/>
    </location>
</feature>
<comment type="similarity">
    <text evidence="1">Belongs to the peptidase C48 family.</text>
</comment>
<evidence type="ECO:0000256" key="1">
    <source>
        <dbReference type="ARBA" id="ARBA00005234"/>
    </source>
</evidence>
<evidence type="ECO:0000256" key="6">
    <source>
        <dbReference type="SAM" id="Phobius"/>
    </source>
</evidence>
<feature type="domain" description="Ubiquitin-like protease family profile" evidence="7">
    <location>
        <begin position="466"/>
        <end position="570"/>
    </location>
</feature>
<dbReference type="SUPFAM" id="SSF54001">
    <property type="entry name" value="Cysteine proteinases"/>
    <property type="match status" value="1"/>
</dbReference>
<proteinExistence type="inferred from homology"/>
<sequence>METMNTSRRVCNPNGLLDVTGSSSRGKRGRDEEDYATDPAYIQETENPPKRRLLSVFVEVASRLFSWVGGSNSESSLEHNKNSHSTECLSHEFKPETTEENTSNRLDRNTKDEKDETLIVVEGARDGADIFDDLSPILMSEVKSTSNGLSYSADLSPKFETTIIYSESDEEFSEHSLSIDDTAIMTTSSRSTSPRKLNANQETVYHFESTDIRRTPQRDSTEPIIIDDSDDELPVKLLRSPFVRSTFGKPNSVRKISTSGGFRKSRKSPLFEDRRKKHVKTITRELLNACVPFSQAKDLGYSGSEREYADFTDYARQVYEASIGAGPQDEVFISNFFKPRQEIETKHKTSTQRKALVSETQTPTKKIRERALSKKLESWGEEEWLKNLRERIEKAHLFKSPEDRPFTPIFDKLKQQDLLLDQLIDEQREKAKPKRNNFPELSEEAYETIEWALGPGSEEIVEGFNVTLSKSDIQTLKDGRWLNDEIMNFYGNLIMDRAKQSQSSYPEIHMFNTFFYSTLRDKGYQKIRRWSRKFNIFKKDYIIIPVHLGMHWVCAIINFVQKRIEYYDSM</sequence>
<evidence type="ECO:0000256" key="5">
    <source>
        <dbReference type="SAM" id="MobiDB-lite"/>
    </source>
</evidence>
<organism evidence="8 9">
    <name type="scientific">Basidiobolus ranarum</name>
    <dbReference type="NCBI Taxonomy" id="34480"/>
    <lineage>
        <taxon>Eukaryota</taxon>
        <taxon>Fungi</taxon>
        <taxon>Fungi incertae sedis</taxon>
        <taxon>Zoopagomycota</taxon>
        <taxon>Entomophthoromycotina</taxon>
        <taxon>Basidiobolomycetes</taxon>
        <taxon>Basidiobolales</taxon>
        <taxon>Basidiobolaceae</taxon>
        <taxon>Basidiobolus</taxon>
    </lineage>
</organism>
<keyword evidence="6" id="KW-1133">Transmembrane helix</keyword>
<dbReference type="InterPro" id="IPR038765">
    <property type="entry name" value="Papain-like_cys_pep_sf"/>
</dbReference>
<gene>
    <name evidence="8" type="ORF">K7432_012499</name>
</gene>
<protein>
    <recommendedName>
        <fullName evidence="7">Ubiquitin-like protease family profile domain-containing protein</fullName>
    </recommendedName>
</protein>
<dbReference type="PROSITE" id="PS50600">
    <property type="entry name" value="ULP_PROTEASE"/>
    <property type="match status" value="1"/>
</dbReference>
<dbReference type="PANTHER" id="PTHR12606:SF141">
    <property type="entry name" value="GH15225P-RELATED"/>
    <property type="match status" value="1"/>
</dbReference>
<dbReference type="Pfam" id="PF02902">
    <property type="entry name" value="Peptidase_C48"/>
    <property type="match status" value="1"/>
</dbReference>
<dbReference type="EMBL" id="JASJQH010007971">
    <property type="protein sequence ID" value="KAK9696378.1"/>
    <property type="molecule type" value="Genomic_DNA"/>
</dbReference>
<dbReference type="Proteomes" id="UP001479436">
    <property type="component" value="Unassembled WGS sequence"/>
</dbReference>
<accession>A0ABR2VSQ8</accession>
<evidence type="ECO:0000313" key="9">
    <source>
        <dbReference type="Proteomes" id="UP001479436"/>
    </source>
</evidence>
<dbReference type="InterPro" id="IPR003653">
    <property type="entry name" value="Peptidase_C48_C"/>
</dbReference>
<keyword evidence="4" id="KW-0788">Thiol protease</keyword>
<evidence type="ECO:0000256" key="3">
    <source>
        <dbReference type="ARBA" id="ARBA00022801"/>
    </source>
</evidence>
<feature type="transmembrane region" description="Helical" evidence="6">
    <location>
        <begin position="541"/>
        <end position="560"/>
    </location>
</feature>
<reference evidence="8 9" key="1">
    <citation type="submission" date="2023-04" db="EMBL/GenBank/DDBJ databases">
        <title>Genome of Basidiobolus ranarum AG-B5.</title>
        <authorList>
            <person name="Stajich J.E."/>
            <person name="Carter-House D."/>
            <person name="Gryganskyi A."/>
        </authorList>
    </citation>
    <scope>NUCLEOTIDE SEQUENCE [LARGE SCALE GENOMIC DNA]</scope>
    <source>
        <strain evidence="8 9">AG-B5</strain>
    </source>
</reference>
<keyword evidence="6" id="KW-0812">Transmembrane</keyword>
<evidence type="ECO:0000313" key="8">
    <source>
        <dbReference type="EMBL" id="KAK9696378.1"/>
    </source>
</evidence>
<name>A0ABR2VSQ8_9FUNG</name>
<keyword evidence="6" id="KW-0472">Membrane</keyword>
<keyword evidence="3" id="KW-0378">Hydrolase</keyword>
<evidence type="ECO:0000259" key="7">
    <source>
        <dbReference type="PROSITE" id="PS50600"/>
    </source>
</evidence>
<feature type="region of interest" description="Disordered" evidence="5">
    <location>
        <begin position="1"/>
        <end position="37"/>
    </location>
</feature>
<evidence type="ECO:0000256" key="2">
    <source>
        <dbReference type="ARBA" id="ARBA00022670"/>
    </source>
</evidence>
<dbReference type="Gene3D" id="3.40.395.10">
    <property type="entry name" value="Adenoviral Proteinase, Chain A"/>
    <property type="match status" value="1"/>
</dbReference>